<organism evidence="1 2">
    <name type="scientific">Thalassotalea loyana</name>
    <dbReference type="NCBI Taxonomy" id="280483"/>
    <lineage>
        <taxon>Bacteria</taxon>
        <taxon>Pseudomonadati</taxon>
        <taxon>Pseudomonadota</taxon>
        <taxon>Gammaproteobacteria</taxon>
        <taxon>Alteromonadales</taxon>
        <taxon>Colwelliaceae</taxon>
        <taxon>Thalassotalea</taxon>
    </lineage>
</organism>
<dbReference type="RefSeq" id="WP_284296787.1">
    <property type="nucleotide sequence ID" value="NZ_BSSV01000002.1"/>
</dbReference>
<name>A0ABQ6HAA1_9GAMM</name>
<gene>
    <name evidence="1" type="ORF">tloyanaT_13020</name>
</gene>
<comment type="caution">
    <text evidence="1">The sequence shown here is derived from an EMBL/GenBank/DDBJ whole genome shotgun (WGS) entry which is preliminary data.</text>
</comment>
<protein>
    <submittedName>
        <fullName evidence="1">Uncharacterized protein</fullName>
    </submittedName>
</protein>
<reference evidence="1 2" key="1">
    <citation type="submission" date="2023-03" db="EMBL/GenBank/DDBJ databases">
        <title>Thalassotalea loyana LMG 22536T draft genome sequence.</title>
        <authorList>
            <person name="Sawabe T."/>
        </authorList>
    </citation>
    <scope>NUCLEOTIDE SEQUENCE [LARGE SCALE GENOMIC DNA]</scope>
    <source>
        <strain evidence="1 2">LMG 22536</strain>
    </source>
</reference>
<accession>A0ABQ6HAA1</accession>
<evidence type="ECO:0000313" key="1">
    <source>
        <dbReference type="EMBL" id="GLX85050.1"/>
    </source>
</evidence>
<sequence length="198" mass="22203">MIIDLPDITPSKCAFNIRPASQVNFNPYNQVEQVWDEPGDRWVAMLEWDAVKHEDGRQIRAALNALRGSINLLRVKDYAHQNLGTWSGSPRVNGNNQYGTTLHIRGMTAYQTFGRIGDRFQLGDRIHELTEDATADSTGKCWLKFAPEIINSKADGTVLSITDIAGLFFIENPGDIPTFSQSPSVFRNVAIRLKEALR</sequence>
<evidence type="ECO:0000313" key="2">
    <source>
        <dbReference type="Proteomes" id="UP001157134"/>
    </source>
</evidence>
<keyword evidence="2" id="KW-1185">Reference proteome</keyword>
<proteinExistence type="predicted"/>
<dbReference type="EMBL" id="BSSV01000002">
    <property type="protein sequence ID" value="GLX85050.1"/>
    <property type="molecule type" value="Genomic_DNA"/>
</dbReference>
<dbReference type="Proteomes" id="UP001157134">
    <property type="component" value="Unassembled WGS sequence"/>
</dbReference>